<name>A0A830ZVT2_9CAUD</name>
<feature type="region of interest" description="Disordered" evidence="1">
    <location>
        <begin position="73"/>
        <end position="165"/>
    </location>
</feature>
<dbReference type="Pfam" id="PF01391">
    <property type="entry name" value="Collagen"/>
    <property type="match status" value="1"/>
</dbReference>
<proteinExistence type="predicted"/>
<accession>A0A830ZVT2</accession>
<dbReference type="InterPro" id="IPR008160">
    <property type="entry name" value="Collagen"/>
</dbReference>
<sequence>MRLRCFSMAAAVRAGAARGTGRRGAPVRLRVLWLVGFGRRRVHAVGVEVVVCAGRGGPNRRTARIAAARVIASRQQAHRDDGHEQDAAEIRRRSCETGEQGDRGIKGHRGFSGLQGPPGPPGSPGEQGPSGASGPAGPRGPPGSAGAPGKDVPPLSETEATPVPIKDMEIAQTQKGISEDSHLESLQGRTKAINRCLIL</sequence>
<feature type="compositionally biased region" description="Basic and acidic residues" evidence="1">
    <location>
        <begin position="77"/>
        <end position="105"/>
    </location>
</feature>
<dbReference type="PANTHER" id="PTHR24637:SF421">
    <property type="entry name" value="CUTICLE COLLAGEN DPY-2"/>
    <property type="match status" value="1"/>
</dbReference>
<reference evidence="2" key="1">
    <citation type="submission" date="2021-02" db="EMBL/GenBank/DDBJ databases">
        <title>Analysis of enterococcal bacteriophages from clinical samples.</title>
        <authorList>
            <person name="Fard R.M.N."/>
            <person name="Elahi Y."/>
        </authorList>
    </citation>
    <scope>NUCLEOTIDE SEQUENCE</scope>
    <source>
        <strain evidence="2">Entfac.YE</strain>
    </source>
</reference>
<evidence type="ECO:0008006" key="3">
    <source>
        <dbReference type="Google" id="ProtNLM"/>
    </source>
</evidence>
<dbReference type="EMBL" id="LC606224">
    <property type="protein sequence ID" value="BCT02940.1"/>
    <property type="molecule type" value="Genomic_DNA"/>
</dbReference>
<dbReference type="PANTHER" id="PTHR24637">
    <property type="entry name" value="COLLAGEN"/>
    <property type="match status" value="1"/>
</dbReference>
<feature type="compositionally biased region" description="Low complexity" evidence="1">
    <location>
        <begin position="124"/>
        <end position="149"/>
    </location>
</feature>
<evidence type="ECO:0000256" key="1">
    <source>
        <dbReference type="SAM" id="MobiDB-lite"/>
    </source>
</evidence>
<evidence type="ECO:0000313" key="2">
    <source>
        <dbReference type="EMBL" id="BCT02940.1"/>
    </source>
</evidence>
<organism evidence="2">
    <name type="scientific">Enterococcus phage Entfac.YE1</name>
    <dbReference type="NCBI Taxonomy" id="2803888"/>
    <lineage>
        <taxon>Viruses</taxon>
        <taxon>Duplodnaviria</taxon>
        <taxon>Heunggongvirae</taxon>
        <taxon>Uroviricota</taxon>
        <taxon>Caudoviricetes</taxon>
    </lineage>
</organism>
<protein>
    <recommendedName>
        <fullName evidence="3">Tail fiber protein</fullName>
    </recommendedName>
</protein>